<dbReference type="Proteomes" id="UP000031838">
    <property type="component" value="Chromosome 1"/>
</dbReference>
<dbReference type="EMBL" id="CP002580">
    <property type="protein sequence ID" value="AJK46234.1"/>
    <property type="molecule type" value="Genomic_DNA"/>
</dbReference>
<dbReference type="KEGG" id="bgp:BGL_1c17250"/>
<dbReference type="AlphaFoldDB" id="A0A0B6RVQ1"/>
<accession>A0A0B6RVQ1</accession>
<proteinExistence type="predicted"/>
<name>A0A0B6RVQ1_BURPL</name>
<organism evidence="2 3">
    <name type="scientific">Burkholderia plantarii</name>
    <dbReference type="NCBI Taxonomy" id="41899"/>
    <lineage>
        <taxon>Bacteria</taxon>
        <taxon>Pseudomonadati</taxon>
        <taxon>Pseudomonadota</taxon>
        <taxon>Betaproteobacteria</taxon>
        <taxon>Burkholderiales</taxon>
        <taxon>Burkholderiaceae</taxon>
        <taxon>Burkholderia</taxon>
    </lineage>
</organism>
<evidence type="ECO:0000313" key="3">
    <source>
        <dbReference type="Proteomes" id="UP000031838"/>
    </source>
</evidence>
<reference evidence="2 3" key="2">
    <citation type="journal article" date="2016" name="Appl. Microbiol. Biotechnol.">
        <title>Mutations improving production and secretion of extracellular lipase by Burkholderia glumae PG1.</title>
        <authorList>
            <person name="Knapp A."/>
            <person name="Voget S."/>
            <person name="Gao R."/>
            <person name="Zaburannyi N."/>
            <person name="Krysciak D."/>
            <person name="Breuer M."/>
            <person name="Hauer B."/>
            <person name="Streit W.R."/>
            <person name="Muller R."/>
            <person name="Daniel R."/>
            <person name="Jaeger K.E."/>
        </authorList>
    </citation>
    <scope>NUCLEOTIDE SEQUENCE [LARGE SCALE GENOMIC DNA]</scope>
    <source>
        <strain evidence="2 3">PG1</strain>
    </source>
</reference>
<sequence>MSMTELLRSAMARRASAPKPVLDSTTDADDSPPAGAGDYTVADISMSAVAVVQQWAETEDLGDGETNADRLMALFIGIADANKDGEITDDEQGVLEVALNAAWDYLVGLGVTEADAGALLNDWDSDTADRVRDLVASALPEGDDAASAGIDDFVFADDDQAPALDAVYRKTLVVRGGKKTRINKRISGKVRLSAAQKVAIRKARMKSHSASAMMRRMKSMRLRRKSGL</sequence>
<evidence type="ECO:0000313" key="2">
    <source>
        <dbReference type="EMBL" id="AJK46234.1"/>
    </source>
</evidence>
<protein>
    <submittedName>
        <fullName evidence="2">Uncharacterized protein</fullName>
    </submittedName>
</protein>
<dbReference type="HOGENOM" id="CLU_1193857_0_0_4"/>
<gene>
    <name evidence="2" type="ORF">BGL_1c17250</name>
</gene>
<keyword evidence="3" id="KW-1185">Reference proteome</keyword>
<feature type="region of interest" description="Disordered" evidence="1">
    <location>
        <begin position="14"/>
        <end position="37"/>
    </location>
</feature>
<evidence type="ECO:0000256" key="1">
    <source>
        <dbReference type="SAM" id="MobiDB-lite"/>
    </source>
</evidence>
<reference evidence="3" key="1">
    <citation type="submission" date="2011-03" db="EMBL/GenBank/DDBJ databases">
        <authorList>
            <person name="Voget S."/>
            <person name="Streit W.R."/>
            <person name="Jaeger K.E."/>
            <person name="Daniel R."/>
        </authorList>
    </citation>
    <scope>NUCLEOTIDE SEQUENCE [LARGE SCALE GENOMIC DNA]</scope>
    <source>
        <strain evidence="3">PG1</strain>
    </source>
</reference>